<evidence type="ECO:0000313" key="2">
    <source>
        <dbReference type="EMBL" id="XCD04711.1"/>
    </source>
</evidence>
<evidence type="ECO:0000256" key="1">
    <source>
        <dbReference type="SAM" id="Phobius"/>
    </source>
</evidence>
<sequence length="80" mass="9112">MQAIIDGFNWIIDFFKTIFSFITNTFTTIGMAFQYIATIVELCYKTIADLPNYLQAFGLITISICAIYLVINRPSGRSKE</sequence>
<protein>
    <submittedName>
        <fullName evidence="2">Uncharacterized protein</fullName>
    </submittedName>
</protein>
<keyword evidence="1" id="KW-0812">Transmembrane</keyword>
<reference evidence="2" key="1">
    <citation type="submission" date="2024-03" db="EMBL/GenBank/DDBJ databases">
        <title>Diverse circular DNA viruses in blood, oral, and fecal samples of captive lemurs.</title>
        <authorList>
            <person name="Paietta E.N."/>
            <person name="Kraberger S."/>
            <person name="Lund M.C."/>
            <person name="Custer J.M."/>
            <person name="Vargas K.M."/>
            <person name="Ehmke E.E."/>
            <person name="Yoder A.D."/>
            <person name="Varsani A."/>
        </authorList>
    </citation>
    <scope>NUCLEOTIDE SEQUENCE</scope>
    <source>
        <strain evidence="2">Duke_24FF_1038</strain>
    </source>
</reference>
<keyword evidence="1" id="KW-1133">Transmembrane helix</keyword>
<proteinExistence type="predicted"/>
<feature type="transmembrane region" description="Helical" evidence="1">
    <location>
        <begin position="52"/>
        <end position="71"/>
    </location>
</feature>
<name>A0AAU8AXG5_9VIRU</name>
<keyword evidence="1" id="KW-0472">Membrane</keyword>
<feature type="transmembrane region" description="Helical" evidence="1">
    <location>
        <begin position="21"/>
        <end position="40"/>
    </location>
</feature>
<organism evidence="2">
    <name type="scientific">Dulem virus 71</name>
    <dbReference type="NCBI Taxonomy" id="3145782"/>
    <lineage>
        <taxon>Viruses</taxon>
        <taxon>Monodnaviria</taxon>
        <taxon>Loebvirae</taxon>
        <taxon>Hofneiviricota</taxon>
        <taxon>Faserviricetes</taxon>
        <taxon>Tubulavirales</taxon>
        <taxon>Inoviridae</taxon>
        <taxon>Inovirus</taxon>
    </lineage>
</organism>
<dbReference type="EMBL" id="PP511497">
    <property type="protein sequence ID" value="XCD04711.1"/>
    <property type="molecule type" value="Genomic_DNA"/>
</dbReference>
<accession>A0AAU8AXG5</accession>